<evidence type="ECO:0000256" key="1">
    <source>
        <dbReference type="ARBA" id="ARBA00008467"/>
    </source>
</evidence>
<dbReference type="Pfam" id="PF02801">
    <property type="entry name" value="Ketoacyl-synt_C"/>
    <property type="match status" value="1"/>
</dbReference>
<sequence>KGPNYCVVSACATASHAIGDSMRTIKYGDADVIITGGSDASITPMAVSGFSNMKALTKNEDPDTASRPFDANRDGFVMGEGAGIIVLEELEHAQKRGAEILGELIGYGATADAHHLTTPSPDGDGAVRAMKCAVADADCQPSDIDYINAHGTSTPFNDKIETHAIKTAFGEHANNLSISSTKSMTGHLLGAAGGIEAIACILSIRNNFLPPTIHYETPDAECDLNYIPNTSIEKYVQYTMSNTFGFGGH</sequence>
<dbReference type="PROSITE" id="PS00606">
    <property type="entry name" value="KS3_1"/>
    <property type="match status" value="1"/>
</dbReference>
<reference evidence="4" key="1">
    <citation type="submission" date="2018-05" db="EMBL/GenBank/DDBJ databases">
        <authorList>
            <person name="Lanie J.A."/>
            <person name="Ng W.-L."/>
            <person name="Kazmierczak K.M."/>
            <person name="Andrzejewski T.M."/>
            <person name="Davidsen T.M."/>
            <person name="Wayne K.J."/>
            <person name="Tettelin H."/>
            <person name="Glass J.I."/>
            <person name="Rusch D."/>
            <person name="Podicherti R."/>
            <person name="Tsui H.-C.T."/>
            <person name="Winkler M.E."/>
        </authorList>
    </citation>
    <scope>NUCLEOTIDE SEQUENCE</scope>
</reference>
<dbReference type="PROSITE" id="PS52004">
    <property type="entry name" value="KS3_2"/>
    <property type="match status" value="1"/>
</dbReference>
<dbReference type="GO" id="GO:0005829">
    <property type="term" value="C:cytosol"/>
    <property type="evidence" value="ECO:0007669"/>
    <property type="project" value="TreeGrafter"/>
</dbReference>
<dbReference type="PANTHER" id="PTHR11712">
    <property type="entry name" value="POLYKETIDE SYNTHASE-RELATED"/>
    <property type="match status" value="1"/>
</dbReference>
<dbReference type="FunFam" id="3.40.47.10:FF:000029">
    <property type="entry name" value="3-oxoacyl-[acyl-carrier-protein] synthase 1"/>
    <property type="match status" value="1"/>
</dbReference>
<dbReference type="GO" id="GO:0006633">
    <property type="term" value="P:fatty acid biosynthetic process"/>
    <property type="evidence" value="ECO:0007669"/>
    <property type="project" value="InterPro"/>
</dbReference>
<feature type="non-terminal residue" evidence="4">
    <location>
        <position position="1"/>
    </location>
</feature>
<keyword evidence="2" id="KW-0808">Transferase</keyword>
<dbReference type="InterPro" id="IPR014031">
    <property type="entry name" value="Ketoacyl_synth_C"/>
</dbReference>
<feature type="domain" description="Ketosynthase family 3 (KS3)" evidence="3">
    <location>
        <begin position="1"/>
        <end position="249"/>
    </location>
</feature>
<evidence type="ECO:0000256" key="2">
    <source>
        <dbReference type="ARBA" id="ARBA00022679"/>
    </source>
</evidence>
<comment type="similarity">
    <text evidence="1">Belongs to the thiolase-like superfamily. Beta-ketoacyl-ACP synthases family.</text>
</comment>
<dbReference type="PANTHER" id="PTHR11712:SF336">
    <property type="entry name" value="3-OXOACYL-[ACYL-CARRIER-PROTEIN] SYNTHASE, MITOCHONDRIAL"/>
    <property type="match status" value="1"/>
</dbReference>
<organism evidence="4">
    <name type="scientific">marine metagenome</name>
    <dbReference type="NCBI Taxonomy" id="408172"/>
    <lineage>
        <taxon>unclassified sequences</taxon>
        <taxon>metagenomes</taxon>
        <taxon>ecological metagenomes</taxon>
    </lineage>
</organism>
<evidence type="ECO:0000313" key="4">
    <source>
        <dbReference type="EMBL" id="SVE10278.1"/>
    </source>
</evidence>
<accession>A0A383AT10</accession>
<name>A0A383AT10_9ZZZZ</name>
<dbReference type="Gene3D" id="3.40.47.10">
    <property type="match status" value="1"/>
</dbReference>
<dbReference type="InterPro" id="IPR000794">
    <property type="entry name" value="Beta-ketoacyl_synthase"/>
</dbReference>
<dbReference type="AlphaFoldDB" id="A0A383AT10"/>
<dbReference type="SMART" id="SM00825">
    <property type="entry name" value="PKS_KS"/>
    <property type="match status" value="1"/>
</dbReference>
<dbReference type="SUPFAM" id="SSF53901">
    <property type="entry name" value="Thiolase-like"/>
    <property type="match status" value="2"/>
</dbReference>
<dbReference type="Pfam" id="PF00109">
    <property type="entry name" value="ketoacyl-synt"/>
    <property type="match status" value="1"/>
</dbReference>
<dbReference type="GO" id="GO:0004315">
    <property type="term" value="F:3-oxoacyl-[acyl-carrier-protein] synthase activity"/>
    <property type="evidence" value="ECO:0007669"/>
    <property type="project" value="InterPro"/>
</dbReference>
<dbReference type="NCBIfam" id="NF005589">
    <property type="entry name" value="PRK07314.1"/>
    <property type="match status" value="1"/>
</dbReference>
<dbReference type="InterPro" id="IPR016039">
    <property type="entry name" value="Thiolase-like"/>
</dbReference>
<dbReference type="CDD" id="cd00834">
    <property type="entry name" value="KAS_I_II"/>
    <property type="match status" value="1"/>
</dbReference>
<dbReference type="InterPro" id="IPR020841">
    <property type="entry name" value="PKS_Beta-ketoAc_synthase_dom"/>
</dbReference>
<feature type="non-terminal residue" evidence="4">
    <location>
        <position position="249"/>
    </location>
</feature>
<evidence type="ECO:0000259" key="3">
    <source>
        <dbReference type="PROSITE" id="PS52004"/>
    </source>
</evidence>
<dbReference type="EMBL" id="UINC01194270">
    <property type="protein sequence ID" value="SVE10278.1"/>
    <property type="molecule type" value="Genomic_DNA"/>
</dbReference>
<protein>
    <recommendedName>
        <fullName evidence="3">Ketosynthase family 3 (KS3) domain-containing protein</fullName>
    </recommendedName>
</protein>
<gene>
    <name evidence="4" type="ORF">METZ01_LOCUS463132</name>
</gene>
<dbReference type="InterPro" id="IPR018201">
    <property type="entry name" value="Ketoacyl_synth_AS"/>
</dbReference>
<dbReference type="InterPro" id="IPR014030">
    <property type="entry name" value="Ketoacyl_synth_N"/>
</dbReference>
<proteinExistence type="inferred from homology"/>